<evidence type="ECO:0000313" key="1">
    <source>
        <dbReference type="EMBL" id="AWW36013.1"/>
    </source>
</evidence>
<accession>A0A2Z4IV02</accession>
<dbReference type="EMBL" id="CP030073">
    <property type="protein sequence ID" value="AWW36013.1"/>
    <property type="molecule type" value="Genomic_DNA"/>
</dbReference>
<evidence type="ECO:0008006" key="3">
    <source>
        <dbReference type="Google" id="ProtNLM"/>
    </source>
</evidence>
<dbReference type="InterPro" id="IPR032710">
    <property type="entry name" value="NTF2-like_dom_sf"/>
</dbReference>
<keyword evidence="2" id="KW-1185">Reference proteome</keyword>
<dbReference type="KEGG" id="scad:DN051_04585"/>
<dbReference type="Proteomes" id="UP000249616">
    <property type="component" value="Chromosome"/>
</dbReference>
<gene>
    <name evidence="1" type="ORF">DN051_04585</name>
</gene>
<organism evidence="1 2">
    <name type="scientific">Streptomyces cadmiisoli</name>
    <dbReference type="NCBI Taxonomy" id="2184053"/>
    <lineage>
        <taxon>Bacteria</taxon>
        <taxon>Bacillati</taxon>
        <taxon>Actinomycetota</taxon>
        <taxon>Actinomycetes</taxon>
        <taxon>Kitasatosporales</taxon>
        <taxon>Streptomycetaceae</taxon>
        <taxon>Streptomyces</taxon>
        <taxon>Streptomyces aurantiacus group</taxon>
    </lineage>
</organism>
<reference evidence="1 2" key="1">
    <citation type="journal article" date="2019" name="Int. J. Syst. Evol. Microbiol.">
        <title>Streptomyces cadmiisoli sp. nov., a novel actinomycete isolated from cadmium-contaminated soil.</title>
        <authorList>
            <person name="Li K."/>
            <person name="Tang X."/>
            <person name="Zhao J."/>
            <person name="Guo Y."/>
            <person name="Tang Y."/>
            <person name="Gao J."/>
        </authorList>
    </citation>
    <scope>NUCLEOTIDE SEQUENCE [LARGE SCALE GENOMIC DNA]</scope>
    <source>
        <strain evidence="1 2">ZFG47</strain>
    </source>
</reference>
<dbReference type="SUPFAM" id="SSF54427">
    <property type="entry name" value="NTF2-like"/>
    <property type="match status" value="2"/>
</dbReference>
<dbReference type="RefSeq" id="WP_112438051.1">
    <property type="nucleotide sequence ID" value="NZ_CBDRHE010000044.1"/>
</dbReference>
<sequence length="239" mass="26557">MTTVLDRYFEIVDSAGGHPADLADLRDVLAENVLLMHSGEMVQGRNPAVDLHVAQAAKWARSKHRWTSSVGADGSVTGWWSRSGQDQHGHGCHGEGQVTAAVDADGRISRLHLTLTDGSDRARVLIARHLEVWMMPDPTERAEAMAGIYTEGIRFMEPDDVFVGREVLNEYIDVVRRKAPPLRSRVVSHTRNREFILWTWDFGFAGNRTAVGLEVLRLDGDLIDTVTVFGSDRDAESAR</sequence>
<name>A0A2Z4IV02_9ACTN</name>
<dbReference type="Gene3D" id="3.10.450.50">
    <property type="match status" value="2"/>
</dbReference>
<dbReference type="AlphaFoldDB" id="A0A2Z4IV02"/>
<evidence type="ECO:0000313" key="2">
    <source>
        <dbReference type="Proteomes" id="UP000249616"/>
    </source>
</evidence>
<protein>
    <recommendedName>
        <fullName evidence="3">Nuclear transport factor 2 family protein</fullName>
    </recommendedName>
</protein>
<proteinExistence type="predicted"/>